<keyword evidence="1" id="KW-0812">Transmembrane</keyword>
<dbReference type="AlphaFoldDB" id="A0A8D8AQC7"/>
<sequence>MVPWISFAQINSPVVNILSFSWLTWTFSFAERSFEGSVTIISFCLLTAERTHDFFLQLSIREKNISDPVLGSICTSKGKESRNGFKNSRKKERQRLFGACLHPLWLAYAAAAAHLTFFLTDSTDSFL</sequence>
<reference evidence="2" key="1">
    <citation type="submission" date="2021-05" db="EMBL/GenBank/DDBJ databases">
        <authorList>
            <person name="Alioto T."/>
            <person name="Alioto T."/>
            <person name="Gomez Garrido J."/>
        </authorList>
    </citation>
    <scope>NUCLEOTIDE SEQUENCE</scope>
</reference>
<evidence type="ECO:0000313" key="2">
    <source>
        <dbReference type="EMBL" id="CAG6461618.1"/>
    </source>
</evidence>
<accession>A0A8D8AQC7</accession>
<dbReference type="EMBL" id="HBUE01043417">
    <property type="protein sequence ID" value="CAG6461618.1"/>
    <property type="molecule type" value="Transcribed_RNA"/>
</dbReference>
<keyword evidence="1" id="KW-1133">Transmembrane helix</keyword>
<keyword evidence="1" id="KW-0472">Membrane</keyword>
<protein>
    <submittedName>
        <fullName evidence="2">(northern house mosquito) hypothetical protein</fullName>
    </submittedName>
</protein>
<proteinExistence type="predicted"/>
<evidence type="ECO:0000256" key="1">
    <source>
        <dbReference type="SAM" id="Phobius"/>
    </source>
</evidence>
<name>A0A8D8AQC7_CULPI</name>
<organism evidence="2">
    <name type="scientific">Culex pipiens</name>
    <name type="common">House mosquito</name>
    <dbReference type="NCBI Taxonomy" id="7175"/>
    <lineage>
        <taxon>Eukaryota</taxon>
        <taxon>Metazoa</taxon>
        <taxon>Ecdysozoa</taxon>
        <taxon>Arthropoda</taxon>
        <taxon>Hexapoda</taxon>
        <taxon>Insecta</taxon>
        <taxon>Pterygota</taxon>
        <taxon>Neoptera</taxon>
        <taxon>Endopterygota</taxon>
        <taxon>Diptera</taxon>
        <taxon>Nematocera</taxon>
        <taxon>Culicoidea</taxon>
        <taxon>Culicidae</taxon>
        <taxon>Culicinae</taxon>
        <taxon>Culicini</taxon>
        <taxon>Culex</taxon>
        <taxon>Culex</taxon>
    </lineage>
</organism>
<dbReference type="EMBL" id="HBUE01043404">
    <property type="protein sequence ID" value="CAG6461617.1"/>
    <property type="molecule type" value="Transcribed_RNA"/>
</dbReference>
<feature type="transmembrane region" description="Helical" evidence="1">
    <location>
        <begin position="96"/>
        <end position="119"/>
    </location>
</feature>